<accession>A0ABY7CIL9</accession>
<proteinExistence type="predicted"/>
<name>A0ABY7CIL9_9BASI</name>
<dbReference type="GeneID" id="77809462"/>
<evidence type="ECO:0008006" key="4">
    <source>
        <dbReference type="Google" id="ProtNLM"/>
    </source>
</evidence>
<protein>
    <recommendedName>
        <fullName evidence="4">SAM domain-containing protein</fullName>
    </recommendedName>
</protein>
<gene>
    <name evidence="2" type="ORF">PtA15_4A660</name>
</gene>
<evidence type="ECO:0000313" key="2">
    <source>
        <dbReference type="EMBL" id="WAQ84208.1"/>
    </source>
</evidence>
<dbReference type="RefSeq" id="XP_053019763.1">
    <property type="nucleotide sequence ID" value="XM_053168567.1"/>
</dbReference>
<feature type="compositionally biased region" description="Low complexity" evidence="1">
    <location>
        <begin position="11"/>
        <end position="35"/>
    </location>
</feature>
<evidence type="ECO:0000256" key="1">
    <source>
        <dbReference type="SAM" id="MobiDB-lite"/>
    </source>
</evidence>
<organism evidence="2 3">
    <name type="scientific">Puccinia triticina</name>
    <dbReference type="NCBI Taxonomy" id="208348"/>
    <lineage>
        <taxon>Eukaryota</taxon>
        <taxon>Fungi</taxon>
        <taxon>Dikarya</taxon>
        <taxon>Basidiomycota</taxon>
        <taxon>Pucciniomycotina</taxon>
        <taxon>Pucciniomycetes</taxon>
        <taxon>Pucciniales</taxon>
        <taxon>Pucciniaceae</taxon>
        <taxon>Puccinia</taxon>
    </lineage>
</organism>
<evidence type="ECO:0000313" key="3">
    <source>
        <dbReference type="Proteomes" id="UP001164743"/>
    </source>
</evidence>
<keyword evidence="3" id="KW-1185">Reference proteome</keyword>
<dbReference type="Proteomes" id="UP001164743">
    <property type="component" value="Chromosome 4A"/>
</dbReference>
<reference evidence="2" key="1">
    <citation type="submission" date="2022-10" db="EMBL/GenBank/DDBJ databases">
        <title>Puccinia triticina Genome sequencing and assembly.</title>
        <authorList>
            <person name="Li C."/>
        </authorList>
    </citation>
    <scope>NUCLEOTIDE SEQUENCE</scope>
    <source>
        <strain evidence="2">Pt15</strain>
    </source>
</reference>
<feature type="region of interest" description="Disordered" evidence="1">
    <location>
        <begin position="162"/>
        <end position="182"/>
    </location>
</feature>
<sequence length="283" mass="30815">MAETAWRIEAQAATATSNSQPTASSSTTNPANSASFNDDLSNADSCDDKFQARAIIEEEIFRQYIANIGVDKHHTVYPHLTDLNRYIILTSSNVALWAKAIHSKEPGVSVLCPPALMKYYNQRSAPAPAVQHPAPPSTPQMDRQEMVATLVEVYHATLGSAQSATSQRVQSPSVHPPTAQSPLAWSPSPVIPVKACNNHAPVIPVKAGDNHGSMADYLRFAGVLNTEQTMQILQHHEVDHYLILGVNYMSLSELQSLGLSVGTLAWLRRNVGQYQQSLAAQRP</sequence>
<dbReference type="EMBL" id="CP110424">
    <property type="protein sequence ID" value="WAQ84208.1"/>
    <property type="molecule type" value="Genomic_DNA"/>
</dbReference>
<feature type="region of interest" description="Disordered" evidence="1">
    <location>
        <begin position="11"/>
        <end position="42"/>
    </location>
</feature>